<dbReference type="RefSeq" id="WP_074718230.1">
    <property type="nucleotide sequence ID" value="NZ_FNWV01000011.1"/>
</dbReference>
<proteinExistence type="predicted"/>
<evidence type="ECO:0000313" key="2">
    <source>
        <dbReference type="EMBL" id="SEH78118.1"/>
    </source>
</evidence>
<accession>A0A1H6L1V4</accession>
<dbReference type="AlphaFoldDB" id="A0A1H6L1V4"/>
<keyword evidence="1" id="KW-0472">Membrane</keyword>
<organism evidence="2 3">
    <name type="scientific">Ruminococcus flavefaciens</name>
    <dbReference type="NCBI Taxonomy" id="1265"/>
    <lineage>
        <taxon>Bacteria</taxon>
        <taxon>Bacillati</taxon>
        <taxon>Bacillota</taxon>
        <taxon>Clostridia</taxon>
        <taxon>Eubacteriales</taxon>
        <taxon>Oscillospiraceae</taxon>
        <taxon>Ruminococcus</taxon>
    </lineage>
</organism>
<evidence type="ECO:0000256" key="1">
    <source>
        <dbReference type="SAM" id="Phobius"/>
    </source>
</evidence>
<sequence>MDLRNFSDGTPTFEGGRKKASPVPAIIIMVLLAALGLFKGISGFFNESISLEEAFQNGISSGKSVSGEPAYGANHPNFEYSHKISGLPILKEYYYIIMSDDMQHGLLVRADKDFGENFDSDTYKNISGVEIKGNVKSTSRKVKENFSGSDYRILPNEYYIDLLSNKMSIRWLILGIYNALAVVLLTIHFIKNRGSAPETVVGKCIAGVMIVGALVCTYLLVYMLVQI</sequence>
<dbReference type="EMBL" id="FNWV01000011">
    <property type="protein sequence ID" value="SEH78118.1"/>
    <property type="molecule type" value="Genomic_DNA"/>
</dbReference>
<feature type="transmembrane region" description="Helical" evidence="1">
    <location>
        <begin position="205"/>
        <end position="225"/>
    </location>
</feature>
<gene>
    <name evidence="2" type="ORF">SAMN02910265_02673</name>
</gene>
<evidence type="ECO:0000313" key="3">
    <source>
        <dbReference type="Proteomes" id="UP000183190"/>
    </source>
</evidence>
<protein>
    <submittedName>
        <fullName evidence="2">Uncharacterized protein</fullName>
    </submittedName>
</protein>
<keyword evidence="1" id="KW-1133">Transmembrane helix</keyword>
<feature type="transmembrane region" description="Helical" evidence="1">
    <location>
        <begin position="20"/>
        <end position="38"/>
    </location>
</feature>
<feature type="transmembrane region" description="Helical" evidence="1">
    <location>
        <begin position="171"/>
        <end position="190"/>
    </location>
</feature>
<dbReference type="OrthoDB" id="1819870at2"/>
<keyword evidence="1" id="KW-0812">Transmembrane</keyword>
<name>A0A1H6L1V4_RUMFL</name>
<reference evidence="2 3" key="1">
    <citation type="submission" date="2016-10" db="EMBL/GenBank/DDBJ databases">
        <authorList>
            <person name="de Groot N.N."/>
        </authorList>
    </citation>
    <scope>NUCLEOTIDE SEQUENCE [LARGE SCALE GENOMIC DNA]</scope>
    <source>
        <strain evidence="2 3">YAD2003</strain>
    </source>
</reference>
<dbReference type="Proteomes" id="UP000183190">
    <property type="component" value="Unassembled WGS sequence"/>
</dbReference>